<sequence>MSYIEADAHPEIFIDHGYEEHIVDLGEIRMNYAVAGDPSLPPLLLIPSQSESWWGYEGAMALLAERFQVFAVDLRGQGRSTWTPGRYTLDIFGSDLVHFIDEVIGRPTYISGLSSGGTIAAWLSAFAKPGQIIAAVWEDAPFFSSEVTPAIGQGIRQGIGVTFTMWNKYLGDQWSIGDFEGMQRAMPKAVPLSTLKALGRMFPRPEGHELPPGVPQNLKEYDPEWGKAFVSGVATASCDHQNMILNNKVPVLITHHFHFVDEQTGQLTGAMSDLQAQRVTELARETGQPVTFLSFPEMGHAMHRVDPKLYADTVVTFVDGLGAE</sequence>
<dbReference type="SUPFAM" id="SSF53474">
    <property type="entry name" value="alpha/beta-Hydrolases"/>
    <property type="match status" value="1"/>
</dbReference>
<keyword evidence="3" id="KW-1185">Reference proteome</keyword>
<keyword evidence="2" id="KW-0378">Hydrolase</keyword>
<dbReference type="InterPro" id="IPR000073">
    <property type="entry name" value="AB_hydrolase_1"/>
</dbReference>
<dbReference type="RefSeq" id="WP_188673821.1">
    <property type="nucleotide sequence ID" value="NZ_BMGP01000001.1"/>
</dbReference>
<dbReference type="GO" id="GO:0016787">
    <property type="term" value="F:hydrolase activity"/>
    <property type="evidence" value="ECO:0007669"/>
    <property type="project" value="UniProtKB-KW"/>
</dbReference>
<dbReference type="Proteomes" id="UP000598775">
    <property type="component" value="Unassembled WGS sequence"/>
</dbReference>
<dbReference type="AlphaFoldDB" id="A0A917B2R6"/>
<proteinExistence type="predicted"/>
<dbReference type="ESTHER" id="9mico-a0a917b2r6">
    <property type="family name" value="Zearalenone-hydrolase-fam2"/>
</dbReference>
<reference evidence="2 3" key="1">
    <citation type="journal article" date="2014" name="Int. J. Syst. Evol. Microbiol.">
        <title>Complete genome sequence of Corynebacterium casei LMG S-19264T (=DSM 44701T), isolated from a smear-ripened cheese.</title>
        <authorList>
            <consortium name="US DOE Joint Genome Institute (JGI-PGF)"/>
            <person name="Walter F."/>
            <person name="Albersmeier A."/>
            <person name="Kalinowski J."/>
            <person name="Ruckert C."/>
        </authorList>
    </citation>
    <scope>NUCLEOTIDE SEQUENCE [LARGE SCALE GENOMIC DNA]</scope>
    <source>
        <strain evidence="2 3">CGMCC 1.12976</strain>
    </source>
</reference>
<dbReference type="PANTHER" id="PTHR46438">
    <property type="entry name" value="ALPHA/BETA-HYDROLASES SUPERFAMILY PROTEIN"/>
    <property type="match status" value="1"/>
</dbReference>
<dbReference type="PANTHER" id="PTHR46438:SF2">
    <property type="entry name" value="ALPHA_BETA-HYDROLASES SUPERFAMILY PROTEIN"/>
    <property type="match status" value="1"/>
</dbReference>
<dbReference type="Gene3D" id="3.40.50.1820">
    <property type="entry name" value="alpha/beta hydrolase"/>
    <property type="match status" value="1"/>
</dbReference>
<dbReference type="EMBL" id="BMGP01000001">
    <property type="protein sequence ID" value="GGF16190.1"/>
    <property type="molecule type" value="Genomic_DNA"/>
</dbReference>
<dbReference type="Pfam" id="PF12697">
    <property type="entry name" value="Abhydrolase_6"/>
    <property type="match status" value="1"/>
</dbReference>
<gene>
    <name evidence="2" type="ORF">GCM10011399_07510</name>
</gene>
<organism evidence="2 3">
    <name type="scientific">Subtercola lobariae</name>
    <dbReference type="NCBI Taxonomy" id="1588641"/>
    <lineage>
        <taxon>Bacteria</taxon>
        <taxon>Bacillati</taxon>
        <taxon>Actinomycetota</taxon>
        <taxon>Actinomycetes</taxon>
        <taxon>Micrococcales</taxon>
        <taxon>Microbacteriaceae</taxon>
        <taxon>Subtercola</taxon>
    </lineage>
</organism>
<evidence type="ECO:0000313" key="3">
    <source>
        <dbReference type="Proteomes" id="UP000598775"/>
    </source>
</evidence>
<accession>A0A917B2R6</accession>
<evidence type="ECO:0000313" key="2">
    <source>
        <dbReference type="EMBL" id="GGF16190.1"/>
    </source>
</evidence>
<comment type="caution">
    <text evidence="2">The sequence shown here is derived from an EMBL/GenBank/DDBJ whole genome shotgun (WGS) entry which is preliminary data.</text>
</comment>
<feature type="domain" description="AB hydrolase-1" evidence="1">
    <location>
        <begin position="44"/>
        <end position="312"/>
    </location>
</feature>
<protein>
    <submittedName>
        <fullName evidence="2">Alpha/beta hydrolase</fullName>
    </submittedName>
</protein>
<evidence type="ECO:0000259" key="1">
    <source>
        <dbReference type="Pfam" id="PF12697"/>
    </source>
</evidence>
<dbReference type="InterPro" id="IPR029058">
    <property type="entry name" value="AB_hydrolase_fold"/>
</dbReference>
<name>A0A917B2R6_9MICO</name>